<dbReference type="InterPro" id="IPR035930">
    <property type="entry name" value="FomD-like_sf"/>
</dbReference>
<name>A0A9X7W0L1_9BACL</name>
<sequence>MELVSKHGDGSPHRKWTNVACTADPWSFLIPPESPVEEADGTVWSSSYPVVSMFWPGLFYQVFVLLKPTTTEYYCNVIAPLEYHPEMKMIEFIDLELDVYVSDEGAEPRDIEEFEVARQSYPVEWVVGARKASEALITLGRDRSGPFSAGTARAWRDFVGKRT</sequence>
<dbReference type="RefSeq" id="WP_206657541.1">
    <property type="nucleotide sequence ID" value="NZ_CP071182.1"/>
</dbReference>
<reference evidence="2 3" key="1">
    <citation type="submission" date="2021-02" db="EMBL/GenBank/DDBJ databases">
        <title>Alicyclobacillus curvatus sp. nov. and Alicyclobacillus mengziensis sp. nov., two acidophilic bacteria isolated from acid mine drainage.</title>
        <authorList>
            <person name="Huang Y."/>
        </authorList>
    </citation>
    <scope>NUCLEOTIDE SEQUENCE [LARGE SCALE GENOMIC DNA]</scope>
    <source>
        <strain evidence="2 3">S30H14</strain>
    </source>
</reference>
<protein>
    <submittedName>
        <fullName evidence="2">DUF402 domain-containing protein</fullName>
    </submittedName>
</protein>
<dbReference type="Pfam" id="PF04167">
    <property type="entry name" value="DUF402"/>
    <property type="match status" value="1"/>
</dbReference>
<dbReference type="KEGG" id="afx:JZ786_04155"/>
<dbReference type="Proteomes" id="UP000663505">
    <property type="component" value="Chromosome"/>
</dbReference>
<dbReference type="SUPFAM" id="SSF159234">
    <property type="entry name" value="FomD-like"/>
    <property type="match status" value="1"/>
</dbReference>
<dbReference type="Gene3D" id="2.40.380.10">
    <property type="entry name" value="FomD-like"/>
    <property type="match status" value="1"/>
</dbReference>
<proteinExistence type="predicted"/>
<keyword evidence="3" id="KW-1185">Reference proteome</keyword>
<dbReference type="EMBL" id="CP071182">
    <property type="protein sequence ID" value="QSO48205.1"/>
    <property type="molecule type" value="Genomic_DNA"/>
</dbReference>
<dbReference type="InterPro" id="IPR007295">
    <property type="entry name" value="DUF402"/>
</dbReference>
<dbReference type="AlphaFoldDB" id="A0A9X7W0L1"/>
<evidence type="ECO:0000259" key="1">
    <source>
        <dbReference type="Pfam" id="PF04167"/>
    </source>
</evidence>
<organism evidence="2 3">
    <name type="scientific">Alicyclobacillus mengziensis</name>
    <dbReference type="NCBI Taxonomy" id="2931921"/>
    <lineage>
        <taxon>Bacteria</taxon>
        <taxon>Bacillati</taxon>
        <taxon>Bacillota</taxon>
        <taxon>Bacilli</taxon>
        <taxon>Bacillales</taxon>
        <taxon>Alicyclobacillaceae</taxon>
        <taxon>Alicyclobacillus</taxon>
    </lineage>
</organism>
<accession>A0A9X7W0L1</accession>
<gene>
    <name evidence="2" type="ORF">JZ786_04155</name>
</gene>
<evidence type="ECO:0000313" key="2">
    <source>
        <dbReference type="EMBL" id="QSO48205.1"/>
    </source>
</evidence>
<evidence type="ECO:0000313" key="3">
    <source>
        <dbReference type="Proteomes" id="UP000663505"/>
    </source>
</evidence>
<feature type="domain" description="DUF402" evidence="1">
    <location>
        <begin position="9"/>
        <end position="139"/>
    </location>
</feature>